<keyword evidence="3" id="KW-0964">Secreted</keyword>
<dbReference type="InterPro" id="IPR001343">
    <property type="entry name" value="Hemolysn_Ca-bd"/>
</dbReference>
<dbReference type="InterPro" id="IPR050557">
    <property type="entry name" value="RTX_toxin/Mannuronan_C5-epim"/>
</dbReference>
<dbReference type="PANTHER" id="PTHR38340">
    <property type="entry name" value="S-LAYER PROTEIN"/>
    <property type="match status" value="1"/>
</dbReference>
<comment type="subcellular location">
    <subcellularLocation>
        <location evidence="1">Membrane</location>
    </subcellularLocation>
    <subcellularLocation>
        <location evidence="2">Secreted</location>
    </subcellularLocation>
</comment>
<dbReference type="Proteomes" id="UP001525890">
    <property type="component" value="Unassembled WGS sequence"/>
</dbReference>
<dbReference type="PRINTS" id="PR00313">
    <property type="entry name" value="CABNDNGRPT"/>
</dbReference>
<dbReference type="PRINTS" id="PR01488">
    <property type="entry name" value="RTXTOXINA"/>
</dbReference>
<dbReference type="SUPFAM" id="SSF69322">
    <property type="entry name" value="Tricorn protease domain 2"/>
    <property type="match status" value="1"/>
</dbReference>
<evidence type="ECO:0000256" key="6">
    <source>
        <dbReference type="ARBA" id="ARBA00023026"/>
    </source>
</evidence>
<reference evidence="8 9" key="1">
    <citation type="journal article" date="2022" name="Front. Microbiol.">
        <title>High genomic differentiation and limited gene flow indicate recent cryptic speciation within the genus Laspinema (cyanobacteria).</title>
        <authorList>
            <person name="Stanojkovic A."/>
            <person name="Skoupy S."/>
            <person name="Skaloud P."/>
            <person name="Dvorak P."/>
        </authorList>
    </citation>
    <scope>NUCLEOTIDE SEQUENCE [LARGE SCALE GENOMIC DNA]</scope>
    <source>
        <strain evidence="8 9">D2a</strain>
    </source>
</reference>
<dbReference type="PROSITE" id="PS00330">
    <property type="entry name" value="HEMOLYSIN_CALCIUM"/>
    <property type="match status" value="2"/>
</dbReference>
<dbReference type="EMBL" id="JAMXFF010000021">
    <property type="protein sequence ID" value="MCT7967606.1"/>
    <property type="molecule type" value="Genomic_DNA"/>
</dbReference>
<evidence type="ECO:0000256" key="7">
    <source>
        <dbReference type="ARBA" id="ARBA00023136"/>
    </source>
</evidence>
<gene>
    <name evidence="8" type="ORF">NG799_14795</name>
</gene>
<dbReference type="RefSeq" id="WP_368007180.1">
    <property type="nucleotide sequence ID" value="NZ_JAMXFF010000021.1"/>
</dbReference>
<accession>A0ABT2MUN3</accession>
<evidence type="ECO:0000256" key="3">
    <source>
        <dbReference type="ARBA" id="ARBA00022525"/>
    </source>
</evidence>
<evidence type="ECO:0000256" key="4">
    <source>
        <dbReference type="ARBA" id="ARBA00022656"/>
    </source>
</evidence>
<dbReference type="Pfam" id="PF00353">
    <property type="entry name" value="HemolysinCabind"/>
    <property type="match status" value="3"/>
</dbReference>
<keyword evidence="6" id="KW-0843">Virulence</keyword>
<evidence type="ECO:0000256" key="2">
    <source>
        <dbReference type="ARBA" id="ARBA00004613"/>
    </source>
</evidence>
<evidence type="ECO:0000313" key="8">
    <source>
        <dbReference type="EMBL" id="MCT7967606.1"/>
    </source>
</evidence>
<keyword evidence="4" id="KW-0800">Toxin</keyword>
<evidence type="ECO:0000256" key="1">
    <source>
        <dbReference type="ARBA" id="ARBA00004370"/>
    </source>
</evidence>
<keyword evidence="5" id="KW-0677">Repeat</keyword>
<dbReference type="Gene3D" id="2.150.10.10">
    <property type="entry name" value="Serralysin-like metalloprotease, C-terminal"/>
    <property type="match status" value="2"/>
</dbReference>
<sequence length="849" mass="90142">MPELIVGLDSQVNTTIEGDQVNPRIHSNGQGTTLVVWESLGNRPGIYAQQYDNQGNPVGDELEVATGNNLQNPIVAIAKDGSFVVAWEEAGSENGIVLQRYDSARNPVGEAVATSLTNTGNQGTLALDGQGNILLVGAEGNGANAGIFVQRYNAQNELTQDFQVSNEGVNEANPTLAMAANGNYVIAWEQITPGNQQGPARNIVARRFNATGPMELQAFQVNTTAQANQENPIVAIAPDGSTFSISWESGGGNAVGGLYAQRYEFNSGEAIGGEIKLDPGINLATKALAIGADGTLAIAYSDQKNSPTSDIFVKRYDRAGTLLNPEETAPINAYTEGTQSSPAIIQNNQGNFIIVWQSKDQDGSGYGIYAKGLSQGVIDEDDEDPEDPDSDLPELIITPTEEILEVPEGSSRELYSVVLSRKPTADVTITFETGGGINPLSPLIFTADNWDIPQPITVTAIADEIAQGDRPLEIRHQVTSADPDYDGQELEPVVATLIDVPPPVTPGGVRLIEPIGSTEVLQGFRGDSYKIALSQQPTDTVTITVELPEYLLTMTPGFPQAHSTTEEEETTTFTITFTPENWNISQSIMVNALDVPHVPSRGLEHGTPSVGIHYAITSEDPAYNGLEIDALSLNFNNTNNRGMEKTLDEASALGLSTVDDRIMGSAGNDIIHGRAGNDLIYGLAGDNIIYGQEGNDGIEGGSGKDIIYGGSGNDHLYGRAGDDIIYGGEDSDRLYGGDGNDVLFGGEGNDRLFGGPGVDTLTGGPGNDSFGIGPGTGGNSPTEADVMTDFTKGEDIIEFVGALTFERLDIYQGTDAYAADTILRDRQTGEYYARLQNVIATSLDPFDFV</sequence>
<comment type="caution">
    <text evidence="8">The sequence shown here is derived from an EMBL/GenBank/DDBJ whole genome shotgun (WGS) entry which is preliminary data.</text>
</comment>
<dbReference type="InterPro" id="IPR003995">
    <property type="entry name" value="RTX_toxin_determinant-A"/>
</dbReference>
<dbReference type="SUPFAM" id="SSF51120">
    <property type="entry name" value="beta-Roll"/>
    <property type="match status" value="2"/>
</dbReference>
<keyword evidence="9" id="KW-1185">Reference proteome</keyword>
<protein>
    <recommendedName>
        <fullName evidence="10">Calcium-binding protein</fullName>
    </recommendedName>
</protein>
<proteinExistence type="predicted"/>
<dbReference type="InterPro" id="IPR018511">
    <property type="entry name" value="Hemolysin-typ_Ca-bd_CS"/>
</dbReference>
<organism evidence="8 9">
    <name type="scientific">Laspinema palackyanum D2a</name>
    <dbReference type="NCBI Taxonomy" id="2953684"/>
    <lineage>
        <taxon>Bacteria</taxon>
        <taxon>Bacillati</taxon>
        <taxon>Cyanobacteriota</taxon>
        <taxon>Cyanophyceae</taxon>
        <taxon>Oscillatoriophycideae</taxon>
        <taxon>Oscillatoriales</taxon>
        <taxon>Laspinemataceae</taxon>
        <taxon>Laspinema</taxon>
        <taxon>Laspinema palackyanum</taxon>
    </lineage>
</organism>
<evidence type="ECO:0008006" key="10">
    <source>
        <dbReference type="Google" id="ProtNLM"/>
    </source>
</evidence>
<evidence type="ECO:0000313" key="9">
    <source>
        <dbReference type="Proteomes" id="UP001525890"/>
    </source>
</evidence>
<name>A0ABT2MUN3_9CYAN</name>
<dbReference type="InterPro" id="IPR011049">
    <property type="entry name" value="Serralysin-like_metalloprot_C"/>
</dbReference>
<keyword evidence="7" id="KW-0472">Membrane</keyword>
<evidence type="ECO:0000256" key="5">
    <source>
        <dbReference type="ARBA" id="ARBA00022737"/>
    </source>
</evidence>
<dbReference type="PANTHER" id="PTHR38340:SF1">
    <property type="entry name" value="S-LAYER PROTEIN"/>
    <property type="match status" value="1"/>
</dbReference>